<feature type="signal peptide" evidence="1">
    <location>
        <begin position="1"/>
        <end position="20"/>
    </location>
</feature>
<dbReference type="EMBL" id="CP002292">
    <property type="protein sequence ID" value="ADP69991.1"/>
    <property type="molecule type" value="Genomic_DNA"/>
</dbReference>
<evidence type="ECO:0000256" key="1">
    <source>
        <dbReference type="SAM" id="SignalP"/>
    </source>
</evidence>
<proteinExistence type="predicted"/>
<evidence type="ECO:0000313" key="3">
    <source>
        <dbReference type="Proteomes" id="UP000001399"/>
    </source>
</evidence>
<protein>
    <submittedName>
        <fullName evidence="2">Uncharacterized protein</fullName>
    </submittedName>
</protein>
<keyword evidence="3" id="KW-1185">Reference proteome</keyword>
<keyword evidence="1" id="KW-0732">Signal</keyword>
<accession>E3I0I1</accession>
<feature type="chain" id="PRO_5003171868" evidence="1">
    <location>
        <begin position="21"/>
        <end position="122"/>
    </location>
</feature>
<dbReference type="KEGG" id="rva:Rvan_0715"/>
<organism evidence="2 3">
    <name type="scientific">Rhodomicrobium vannielii (strain ATCC 17100 / DSM 162 / LMG 4299 / NCIMB 10020 / ATH 3.1.1)</name>
    <dbReference type="NCBI Taxonomy" id="648757"/>
    <lineage>
        <taxon>Bacteria</taxon>
        <taxon>Pseudomonadati</taxon>
        <taxon>Pseudomonadota</taxon>
        <taxon>Alphaproteobacteria</taxon>
        <taxon>Hyphomicrobiales</taxon>
        <taxon>Hyphomicrobiaceae</taxon>
        <taxon>Rhodomicrobium</taxon>
    </lineage>
</organism>
<reference evidence="3" key="1">
    <citation type="journal article" date="2011" name="J. Bacteriol.">
        <title>Genome sequences of eight morphologically diverse alphaproteobacteria.</title>
        <authorList>
            <consortium name="US DOE Joint Genome Institute"/>
            <person name="Brown P.J."/>
            <person name="Kysela D.T."/>
            <person name="Buechlein A."/>
            <person name="Hemmerich C."/>
            <person name="Brun Y.V."/>
        </authorList>
    </citation>
    <scope>NUCLEOTIDE SEQUENCE [LARGE SCALE GENOMIC DNA]</scope>
    <source>
        <strain evidence="3">ATCC 17100 / ATH 3.1.1 / DSM 162 / LMG 4299</strain>
    </source>
</reference>
<name>E3I0I1_RHOVT</name>
<dbReference type="HOGENOM" id="CLU_2024971_0_0_5"/>
<sequence length="122" mass="13844">MFARFFMSLIFAMAVSPTYAQQNSGIFQILDNYIASSVVYNKCGSNNLRLKSKFAVRYMNIITAAGEKMQKDNPEQPDSVYAKTLEDRYNTVEEQTKNALSAAGCDSDYARKMLRLYEVHAN</sequence>
<dbReference type="RefSeq" id="WP_013418395.1">
    <property type="nucleotide sequence ID" value="NC_014664.1"/>
</dbReference>
<evidence type="ECO:0000313" key="2">
    <source>
        <dbReference type="EMBL" id="ADP69991.1"/>
    </source>
</evidence>
<dbReference type="Proteomes" id="UP000001399">
    <property type="component" value="Chromosome"/>
</dbReference>
<gene>
    <name evidence="2" type="ordered locus">Rvan_0715</name>
</gene>
<dbReference type="AlphaFoldDB" id="E3I0I1"/>